<sequence>MRLMAVLMSGLVVAAPLPASAMQADIDGTLANIFAPWTAGQVPGCVVGISSDGSPSVTRAFGMADIGNVIPNRPDTRFEAGSVSKQFVAAAILMLVEQGRLSLDDDIRKYLPEVPDYGRLITVDQLLDHTSGLRDWGFAMEIAGWPRTTRAYANNDVLAFVARQTRLNHAPGADYSYTNTGYVLLAIILERVTGNSLADFTRIHLFEPLGMRFTGWRTDFRTIERNRAIAYIETPAGNVERMPFENVYGDAGLLTTVGDLLIWNDALAAGRLGAFVGKAMAANAHLADGRTLTYARGLNVPIDAAIPEISHGGAIGGYRAWLARFPSKRLSIALLCNAGEALGVGRGAKLGRAVADALLGIAPAAAPTRADRSAARHEGLFVSEKTGLPLILVSDARGLARDDGTRLVREASGHYAMQGSRISFDGADMLRRDDPDGTTDIYRRHAIDRAGGDRAALSGIYASDELQARYRVVPRPGGLRLQLVDRPDHVFDVEPLYRDAWLFDTRLGKRTGIVRFVRDASGAVISLSIGWDARVRAAVFERIAD</sequence>
<evidence type="ECO:0000259" key="2">
    <source>
        <dbReference type="Pfam" id="PF00144"/>
    </source>
</evidence>
<feature type="domain" description="Beta-lactamase-related" evidence="2">
    <location>
        <begin position="35"/>
        <end position="341"/>
    </location>
</feature>
<dbReference type="Gene3D" id="3.40.710.10">
    <property type="entry name" value="DD-peptidase/beta-lactamase superfamily"/>
    <property type="match status" value="1"/>
</dbReference>
<name>A0ABS7PUY6_9SPHN</name>
<dbReference type="RefSeq" id="WP_222991580.1">
    <property type="nucleotide sequence ID" value="NZ_JAINVV010000009.1"/>
</dbReference>
<dbReference type="PANTHER" id="PTHR46825:SF9">
    <property type="entry name" value="BETA-LACTAMASE-RELATED DOMAIN-CONTAINING PROTEIN"/>
    <property type="match status" value="1"/>
</dbReference>
<protein>
    <submittedName>
        <fullName evidence="3">Beta-lactamase family protein</fullName>
    </submittedName>
</protein>
<feature type="signal peptide" evidence="1">
    <location>
        <begin position="1"/>
        <end position="21"/>
    </location>
</feature>
<dbReference type="SUPFAM" id="SSF56601">
    <property type="entry name" value="beta-lactamase/transpeptidase-like"/>
    <property type="match status" value="1"/>
</dbReference>
<organism evidence="3 4">
    <name type="scientific">Sphingomonas colocasiae</name>
    <dbReference type="NCBI Taxonomy" id="1848973"/>
    <lineage>
        <taxon>Bacteria</taxon>
        <taxon>Pseudomonadati</taxon>
        <taxon>Pseudomonadota</taxon>
        <taxon>Alphaproteobacteria</taxon>
        <taxon>Sphingomonadales</taxon>
        <taxon>Sphingomonadaceae</taxon>
        <taxon>Sphingomonas</taxon>
    </lineage>
</organism>
<evidence type="ECO:0000313" key="3">
    <source>
        <dbReference type="EMBL" id="MBY8824475.1"/>
    </source>
</evidence>
<feature type="chain" id="PRO_5046072592" evidence="1">
    <location>
        <begin position="22"/>
        <end position="545"/>
    </location>
</feature>
<keyword evidence="4" id="KW-1185">Reference proteome</keyword>
<proteinExistence type="predicted"/>
<dbReference type="Pfam" id="PF00144">
    <property type="entry name" value="Beta-lactamase"/>
    <property type="match status" value="1"/>
</dbReference>
<dbReference type="PANTHER" id="PTHR46825">
    <property type="entry name" value="D-ALANYL-D-ALANINE-CARBOXYPEPTIDASE/ENDOPEPTIDASE AMPH"/>
    <property type="match status" value="1"/>
</dbReference>
<keyword evidence="1" id="KW-0732">Signal</keyword>
<reference evidence="3 4" key="1">
    <citation type="submission" date="2021-08" db="EMBL/GenBank/DDBJ databases">
        <authorList>
            <person name="Tuo L."/>
        </authorList>
    </citation>
    <scope>NUCLEOTIDE SEQUENCE [LARGE SCALE GENOMIC DNA]</scope>
    <source>
        <strain evidence="3 4">JCM 31229</strain>
    </source>
</reference>
<dbReference type="InterPro" id="IPR050491">
    <property type="entry name" value="AmpC-like"/>
</dbReference>
<comment type="caution">
    <text evidence="3">The sequence shown here is derived from an EMBL/GenBank/DDBJ whole genome shotgun (WGS) entry which is preliminary data.</text>
</comment>
<dbReference type="EMBL" id="JAINVV010000009">
    <property type="protein sequence ID" value="MBY8824475.1"/>
    <property type="molecule type" value="Genomic_DNA"/>
</dbReference>
<dbReference type="InterPro" id="IPR012338">
    <property type="entry name" value="Beta-lactam/transpept-like"/>
</dbReference>
<evidence type="ECO:0000313" key="4">
    <source>
        <dbReference type="Proteomes" id="UP000706039"/>
    </source>
</evidence>
<dbReference type="Proteomes" id="UP000706039">
    <property type="component" value="Unassembled WGS sequence"/>
</dbReference>
<evidence type="ECO:0000256" key="1">
    <source>
        <dbReference type="SAM" id="SignalP"/>
    </source>
</evidence>
<gene>
    <name evidence="3" type="ORF">K7G82_19375</name>
</gene>
<dbReference type="InterPro" id="IPR001466">
    <property type="entry name" value="Beta-lactam-related"/>
</dbReference>
<accession>A0ABS7PUY6</accession>